<dbReference type="GO" id="GO:0003700">
    <property type="term" value="F:DNA-binding transcription factor activity"/>
    <property type="evidence" value="ECO:0007669"/>
    <property type="project" value="InterPro"/>
</dbReference>
<dbReference type="PROSITE" id="PS00894">
    <property type="entry name" value="HTH_DEOR_1"/>
    <property type="match status" value="1"/>
</dbReference>
<dbReference type="EMBL" id="VYUY01000006">
    <property type="protein sequence ID" value="KAA9134939.1"/>
    <property type="molecule type" value="Genomic_DNA"/>
</dbReference>
<keyword evidence="5" id="KW-0804">Transcription</keyword>
<proteinExistence type="predicted"/>
<dbReference type="PROSITE" id="PS51000">
    <property type="entry name" value="HTH_DEOR_2"/>
    <property type="match status" value="1"/>
</dbReference>
<dbReference type="InterPro" id="IPR050313">
    <property type="entry name" value="Carb_Metab_HTH_regulators"/>
</dbReference>
<comment type="function">
    <text evidence="6">Repressor of the lactose catabolism operon. Galactose-6-phosphate is the inducer.</text>
</comment>
<dbReference type="Gene3D" id="3.40.50.1360">
    <property type="match status" value="1"/>
</dbReference>
<keyword evidence="9" id="KW-1185">Reference proteome</keyword>
<evidence type="ECO:0000256" key="1">
    <source>
        <dbReference type="ARBA" id="ARBA00021390"/>
    </source>
</evidence>
<dbReference type="SMART" id="SM01134">
    <property type="entry name" value="DeoRC"/>
    <property type="match status" value="1"/>
</dbReference>
<dbReference type="InterPro" id="IPR001034">
    <property type="entry name" value="DeoR_HTH"/>
</dbReference>
<dbReference type="PROSITE" id="PS50890">
    <property type="entry name" value="PUA"/>
    <property type="match status" value="1"/>
</dbReference>
<dbReference type="SUPFAM" id="SSF100950">
    <property type="entry name" value="NagB/RpiA/CoA transferase-like"/>
    <property type="match status" value="1"/>
</dbReference>
<dbReference type="RefSeq" id="WP_150892294.1">
    <property type="nucleotide sequence ID" value="NZ_VYUY01000006.1"/>
</dbReference>
<evidence type="ECO:0000256" key="3">
    <source>
        <dbReference type="ARBA" id="ARBA00023015"/>
    </source>
</evidence>
<keyword evidence="3" id="KW-0805">Transcription regulation</keyword>
<dbReference type="PRINTS" id="PR00037">
    <property type="entry name" value="HTHLACR"/>
</dbReference>
<dbReference type="SUPFAM" id="SSF46785">
    <property type="entry name" value="Winged helix' DNA-binding domain"/>
    <property type="match status" value="1"/>
</dbReference>
<organism evidence="8 9">
    <name type="scientific">Microbacterium caowuchunii</name>
    <dbReference type="NCBI Taxonomy" id="2614638"/>
    <lineage>
        <taxon>Bacteria</taxon>
        <taxon>Bacillati</taxon>
        <taxon>Actinomycetota</taxon>
        <taxon>Actinomycetes</taxon>
        <taxon>Micrococcales</taxon>
        <taxon>Microbacteriaceae</taxon>
        <taxon>Microbacterium</taxon>
    </lineage>
</organism>
<dbReference type="PANTHER" id="PTHR30363">
    <property type="entry name" value="HTH-TYPE TRANSCRIPTIONAL REGULATOR SRLR-RELATED"/>
    <property type="match status" value="1"/>
</dbReference>
<dbReference type="Gene3D" id="1.10.10.10">
    <property type="entry name" value="Winged helix-like DNA-binding domain superfamily/Winged helix DNA-binding domain"/>
    <property type="match status" value="1"/>
</dbReference>
<dbReference type="InterPro" id="IPR036390">
    <property type="entry name" value="WH_DNA-bd_sf"/>
</dbReference>
<dbReference type="Proteomes" id="UP000326838">
    <property type="component" value="Unassembled WGS sequence"/>
</dbReference>
<evidence type="ECO:0000256" key="4">
    <source>
        <dbReference type="ARBA" id="ARBA00023125"/>
    </source>
</evidence>
<comment type="caution">
    <text evidence="8">The sequence shown here is derived from an EMBL/GenBank/DDBJ whole genome shotgun (WGS) entry which is preliminary data.</text>
</comment>
<reference evidence="9" key="1">
    <citation type="submission" date="2019-09" db="EMBL/GenBank/DDBJ databases">
        <title>Mumia zhuanghuii sp. nov. isolated from the intestinal contents of plateau pika (Ochotona curzoniae) in the Qinghai-Tibet plateau of China.</title>
        <authorList>
            <person name="Tian Z."/>
        </authorList>
    </citation>
    <scope>NUCLEOTIDE SEQUENCE [LARGE SCALE GENOMIC DNA]</scope>
    <source>
        <strain evidence="9">L-033</strain>
    </source>
</reference>
<evidence type="ECO:0000256" key="5">
    <source>
        <dbReference type="ARBA" id="ARBA00023163"/>
    </source>
</evidence>
<dbReference type="SMART" id="SM00420">
    <property type="entry name" value="HTH_DEOR"/>
    <property type="match status" value="1"/>
</dbReference>
<name>A0A5N0TNF2_9MICO</name>
<dbReference type="PANTHER" id="PTHR30363:SF4">
    <property type="entry name" value="GLYCEROL-3-PHOSPHATE REGULON REPRESSOR"/>
    <property type="match status" value="1"/>
</dbReference>
<dbReference type="InterPro" id="IPR036388">
    <property type="entry name" value="WH-like_DNA-bd_sf"/>
</dbReference>
<keyword evidence="2" id="KW-0678">Repressor</keyword>
<accession>A0A5N0TNF2</accession>
<dbReference type="InterPro" id="IPR018356">
    <property type="entry name" value="Tscrpt_reg_HTH_DeoR_CS"/>
</dbReference>
<evidence type="ECO:0000256" key="2">
    <source>
        <dbReference type="ARBA" id="ARBA00022491"/>
    </source>
</evidence>
<feature type="domain" description="HTH deoR-type" evidence="7">
    <location>
        <begin position="3"/>
        <end position="58"/>
    </location>
</feature>
<dbReference type="InterPro" id="IPR014036">
    <property type="entry name" value="DeoR-like_C"/>
</dbReference>
<sequence>MYATERYDAIERILQTDGRLAVLDLAQRFDVTTETVRRDLAELERRGVLTRVHGGAVAAERSSTRETAIGERIRENSRAKRDIAARAVTALGQRFTGSIFLDAGSTAAAVAAALPRYLTDTAGHAHVVTHSLALAPALAEAGRIELTVVGGHIRGVTAAAVGATTVATIAGLRPDVAVVGTNGISAGFGLSTPDPEEAAVKTAIVASARRVIVVCDSSKFERELLVGFAPLDAVDVLVTDAAPPEPLATALADAGVEVLVA</sequence>
<dbReference type="AlphaFoldDB" id="A0A5N0TNF2"/>
<evidence type="ECO:0000259" key="7">
    <source>
        <dbReference type="PROSITE" id="PS51000"/>
    </source>
</evidence>
<evidence type="ECO:0000256" key="6">
    <source>
        <dbReference type="ARBA" id="ARBA00024937"/>
    </source>
</evidence>
<evidence type="ECO:0000313" key="9">
    <source>
        <dbReference type="Proteomes" id="UP000326838"/>
    </source>
</evidence>
<dbReference type="GO" id="GO:0003677">
    <property type="term" value="F:DNA binding"/>
    <property type="evidence" value="ECO:0007669"/>
    <property type="project" value="UniProtKB-KW"/>
</dbReference>
<evidence type="ECO:0000313" key="8">
    <source>
        <dbReference type="EMBL" id="KAA9134939.1"/>
    </source>
</evidence>
<keyword evidence="4" id="KW-0238">DNA-binding</keyword>
<dbReference type="Pfam" id="PF08220">
    <property type="entry name" value="HTH_DeoR"/>
    <property type="match status" value="1"/>
</dbReference>
<dbReference type="InterPro" id="IPR037171">
    <property type="entry name" value="NagB/RpiA_transferase-like"/>
</dbReference>
<dbReference type="Pfam" id="PF00455">
    <property type="entry name" value="DeoRC"/>
    <property type="match status" value="1"/>
</dbReference>
<gene>
    <name evidence="8" type="ORF">F6B40_04410</name>
</gene>
<protein>
    <recommendedName>
        <fullName evidence="1">Lactose phosphotransferase system repressor</fullName>
    </recommendedName>
</protein>